<feature type="non-terminal residue" evidence="2">
    <location>
        <position position="96"/>
    </location>
</feature>
<proteinExistence type="predicted"/>
<evidence type="ECO:0000259" key="1">
    <source>
        <dbReference type="Pfam" id="PF03457"/>
    </source>
</evidence>
<dbReference type="KEGG" id="fcy:FRACYDRAFT_154861"/>
<evidence type="ECO:0000313" key="2">
    <source>
        <dbReference type="EMBL" id="OEU05715.1"/>
    </source>
</evidence>
<reference evidence="2 3" key="1">
    <citation type="submission" date="2016-09" db="EMBL/GenBank/DDBJ databases">
        <title>Extensive genetic diversity and differential bi-allelic expression allows diatom success in the polar Southern Ocean.</title>
        <authorList>
            <consortium name="DOE Joint Genome Institute"/>
            <person name="Mock T."/>
            <person name="Otillar R.P."/>
            <person name="Strauss J."/>
            <person name="Dupont C."/>
            <person name="Frickenhaus S."/>
            <person name="Maumus F."/>
            <person name="Mcmullan M."/>
            <person name="Sanges R."/>
            <person name="Schmutz J."/>
            <person name="Toseland A."/>
            <person name="Valas R."/>
            <person name="Veluchamy A."/>
            <person name="Ward B.J."/>
            <person name="Allen A."/>
            <person name="Barry K."/>
            <person name="Falciatore A."/>
            <person name="Ferrante M."/>
            <person name="Fortunato A.E."/>
            <person name="Gloeckner G."/>
            <person name="Gruber A."/>
            <person name="Hipkin R."/>
            <person name="Janech M."/>
            <person name="Kroth P."/>
            <person name="Leese F."/>
            <person name="Lindquist E."/>
            <person name="Lyon B.R."/>
            <person name="Martin J."/>
            <person name="Mayer C."/>
            <person name="Parker M."/>
            <person name="Quesneville H."/>
            <person name="Raymond J."/>
            <person name="Uhlig C."/>
            <person name="Valentin K.U."/>
            <person name="Worden A.Z."/>
            <person name="Armbrust E.V."/>
            <person name="Bowler C."/>
            <person name="Green B."/>
            <person name="Moulton V."/>
            <person name="Van Oosterhout C."/>
            <person name="Grigoriev I."/>
        </authorList>
    </citation>
    <scope>NUCLEOTIDE SEQUENCE [LARGE SCALE GENOMIC DNA]</scope>
    <source>
        <strain evidence="2 3">CCMP1102</strain>
    </source>
</reference>
<feature type="domain" description="Helicase-associated" evidence="1">
    <location>
        <begin position="1"/>
        <end position="30"/>
    </location>
</feature>
<dbReference type="Proteomes" id="UP000095751">
    <property type="component" value="Unassembled WGS sequence"/>
</dbReference>
<accession>A0A1E7EIJ2</accession>
<dbReference type="Pfam" id="PF03457">
    <property type="entry name" value="HA"/>
    <property type="match status" value="2"/>
</dbReference>
<dbReference type="PANTHER" id="PTHR33418">
    <property type="entry name" value="HELICASE-ASSOCIATED"/>
    <property type="match status" value="1"/>
</dbReference>
<name>A0A1E7EIJ2_9STRA</name>
<dbReference type="InterPro" id="IPR005114">
    <property type="entry name" value="Helicase_assoc"/>
</dbReference>
<keyword evidence="3" id="KW-1185">Reference proteome</keyword>
<dbReference type="EMBL" id="KV784514">
    <property type="protein sequence ID" value="OEU05715.1"/>
    <property type="molecule type" value="Genomic_DNA"/>
</dbReference>
<protein>
    <recommendedName>
        <fullName evidence="1">Helicase-associated domain-containing protein</fullName>
    </recommendedName>
</protein>
<feature type="non-terminal residue" evidence="2">
    <location>
        <position position="1"/>
    </location>
</feature>
<sequence length="96" mass="11577">LGNWVNNQRKQHAKEKLNGEYVARLDSIGMIWKIHSPWWDMYEKLILYQKENGDTKVPQMYKVDGLGKWVNNQRTRPPKDNYNRNKLNELGFEWTI</sequence>
<dbReference type="InParanoid" id="A0A1E7EIJ2"/>
<dbReference type="OrthoDB" id="48392at2759"/>
<dbReference type="Gene3D" id="6.10.140.530">
    <property type="match status" value="2"/>
</dbReference>
<dbReference type="PANTHER" id="PTHR33418:SF1">
    <property type="entry name" value="HELICASE-ASSOCIATED DOMAIN-CONTAINING PROTEIN"/>
    <property type="match status" value="1"/>
</dbReference>
<gene>
    <name evidence="2" type="ORF">FRACYDRAFT_154861</name>
</gene>
<feature type="domain" description="Helicase-associated" evidence="1">
    <location>
        <begin position="37"/>
        <end position="92"/>
    </location>
</feature>
<evidence type="ECO:0000313" key="3">
    <source>
        <dbReference type="Proteomes" id="UP000095751"/>
    </source>
</evidence>
<dbReference type="AlphaFoldDB" id="A0A1E7EIJ2"/>
<organism evidence="2 3">
    <name type="scientific">Fragilariopsis cylindrus CCMP1102</name>
    <dbReference type="NCBI Taxonomy" id="635003"/>
    <lineage>
        <taxon>Eukaryota</taxon>
        <taxon>Sar</taxon>
        <taxon>Stramenopiles</taxon>
        <taxon>Ochrophyta</taxon>
        <taxon>Bacillariophyta</taxon>
        <taxon>Bacillariophyceae</taxon>
        <taxon>Bacillariophycidae</taxon>
        <taxon>Bacillariales</taxon>
        <taxon>Bacillariaceae</taxon>
        <taxon>Fragilariopsis</taxon>
    </lineage>
</organism>